<sequence>MLIDAFLLLQHTIYKHLYKYFEGLCLPNLTNSVTKNLKPCTEKKVRVSNFLPMVLD</sequence>
<reference evidence="1" key="1">
    <citation type="submission" date="2013-07" db="EMBL/GenBank/DDBJ databases">
        <title>Sub-species coevolution in mutualistic symbiosis.</title>
        <authorList>
            <person name="Murfin K."/>
            <person name="Klassen J."/>
            <person name="Lee M."/>
            <person name="Forst S."/>
            <person name="Stock P."/>
            <person name="Goodrich-Blair H."/>
        </authorList>
    </citation>
    <scope>NUCLEOTIDE SEQUENCE [LARGE SCALE GENOMIC DNA]</scope>
    <source>
        <strain evidence="1">Oregonense</strain>
    </source>
</reference>
<organism evidence="1">
    <name type="scientific">Xenorhabdus bovienii str. oregonense</name>
    <dbReference type="NCBI Taxonomy" id="1398202"/>
    <lineage>
        <taxon>Bacteria</taxon>
        <taxon>Pseudomonadati</taxon>
        <taxon>Pseudomonadota</taxon>
        <taxon>Gammaproteobacteria</taxon>
        <taxon>Enterobacterales</taxon>
        <taxon>Morganellaceae</taxon>
        <taxon>Xenorhabdus</taxon>
    </lineage>
</organism>
<protein>
    <submittedName>
        <fullName evidence="1">Uncharacterized protein</fullName>
    </submittedName>
</protein>
<gene>
    <name evidence="1" type="ORF">XBO1_1780032</name>
</gene>
<dbReference type="HOGENOM" id="CLU_3013288_0_0_6"/>
<dbReference type="Proteomes" id="UP000028483">
    <property type="component" value="Unassembled WGS sequence"/>
</dbReference>
<accession>A0A077NSZ0</accession>
<name>A0A077NSZ0_XENBV</name>
<proteinExistence type="predicted"/>
<evidence type="ECO:0000313" key="1">
    <source>
        <dbReference type="EMBL" id="CDH05197.1"/>
    </source>
</evidence>
<comment type="caution">
    <text evidence="1">The sequence shown here is derived from an EMBL/GenBank/DDBJ whole genome shotgun (WGS) entry which is preliminary data.</text>
</comment>
<dbReference type="EMBL" id="CBSX010000088">
    <property type="protein sequence ID" value="CDH05197.1"/>
    <property type="molecule type" value="Genomic_DNA"/>
</dbReference>
<dbReference type="AlphaFoldDB" id="A0A077NSZ0"/>